<sequence>MMLADTTCEKWVSLPGFDEFAGGAGRDSGFSDFNAIRTSIIPVVMTMTLARNVEIPHVVRFVGFVRRLDHHSPLPKTKQRSCTR</sequence>
<dbReference type="KEGG" id="mff:MFFC18_03960"/>
<dbReference type="Proteomes" id="UP000322214">
    <property type="component" value="Chromosome"/>
</dbReference>
<accession>A0A5B9P211</accession>
<protein>
    <submittedName>
        <fullName evidence="1">Uncharacterized protein</fullName>
    </submittedName>
</protein>
<reference evidence="1 2" key="1">
    <citation type="submission" date="2019-08" db="EMBL/GenBank/DDBJ databases">
        <title>Deep-cultivation of Planctomycetes and their phenomic and genomic characterization uncovers novel biology.</title>
        <authorList>
            <person name="Wiegand S."/>
            <person name="Jogler M."/>
            <person name="Boedeker C."/>
            <person name="Pinto D."/>
            <person name="Vollmers J."/>
            <person name="Rivas-Marin E."/>
            <person name="Kohn T."/>
            <person name="Peeters S.H."/>
            <person name="Heuer A."/>
            <person name="Rast P."/>
            <person name="Oberbeckmann S."/>
            <person name="Bunk B."/>
            <person name="Jeske O."/>
            <person name="Meyerdierks A."/>
            <person name="Storesund J.E."/>
            <person name="Kallscheuer N."/>
            <person name="Luecker S."/>
            <person name="Lage O.M."/>
            <person name="Pohl T."/>
            <person name="Merkel B.J."/>
            <person name="Hornburger P."/>
            <person name="Mueller R.-W."/>
            <person name="Bruemmer F."/>
            <person name="Labrenz M."/>
            <person name="Spormann A.M."/>
            <person name="Op den Camp H."/>
            <person name="Overmann J."/>
            <person name="Amann R."/>
            <person name="Jetten M.S.M."/>
            <person name="Mascher T."/>
            <person name="Medema M.H."/>
            <person name="Devos D.P."/>
            <person name="Kaster A.-K."/>
            <person name="Ovreas L."/>
            <person name="Rohde M."/>
            <person name="Galperin M.Y."/>
            <person name="Jogler C."/>
        </authorList>
    </citation>
    <scope>NUCLEOTIDE SEQUENCE [LARGE SCALE GENOMIC DNA]</scope>
    <source>
        <strain evidence="1 2">FC18</strain>
    </source>
</reference>
<organism evidence="1 2">
    <name type="scientific">Mariniblastus fucicola</name>
    <dbReference type="NCBI Taxonomy" id="980251"/>
    <lineage>
        <taxon>Bacteria</taxon>
        <taxon>Pseudomonadati</taxon>
        <taxon>Planctomycetota</taxon>
        <taxon>Planctomycetia</taxon>
        <taxon>Pirellulales</taxon>
        <taxon>Pirellulaceae</taxon>
        <taxon>Mariniblastus</taxon>
    </lineage>
</organism>
<evidence type="ECO:0000313" key="1">
    <source>
        <dbReference type="EMBL" id="QEG20547.1"/>
    </source>
</evidence>
<dbReference type="AlphaFoldDB" id="A0A5B9P211"/>
<name>A0A5B9P211_9BACT</name>
<proteinExistence type="predicted"/>
<evidence type="ECO:0000313" key="2">
    <source>
        <dbReference type="Proteomes" id="UP000322214"/>
    </source>
</evidence>
<gene>
    <name evidence="1" type="ORF">MFFC18_03960</name>
</gene>
<dbReference type="RefSeq" id="WP_075084841.1">
    <property type="nucleotide sequence ID" value="NZ_CP042912.1"/>
</dbReference>
<keyword evidence="2" id="KW-1185">Reference proteome</keyword>
<dbReference type="EMBL" id="CP042912">
    <property type="protein sequence ID" value="QEG20547.1"/>
    <property type="molecule type" value="Genomic_DNA"/>
</dbReference>
<dbReference type="STRING" id="980251.GCA_001642875_02420"/>